<feature type="binding site" evidence="12">
    <location>
        <begin position="153"/>
        <end position="154"/>
    </location>
    <ligand>
        <name>UDP-N-acetyl-alpha-D-muramoyl-L-alanyl-D-glutamate</name>
        <dbReference type="ChEBI" id="CHEBI:83900"/>
    </ligand>
</feature>
<evidence type="ECO:0000256" key="13">
    <source>
        <dbReference type="RuleBase" id="RU004135"/>
    </source>
</evidence>
<dbReference type="InterPro" id="IPR000713">
    <property type="entry name" value="Mur_ligase_N"/>
</dbReference>
<dbReference type="Pfam" id="PF02875">
    <property type="entry name" value="Mur_ligase_C"/>
    <property type="match status" value="1"/>
</dbReference>
<dbReference type="RefSeq" id="WP_390271759.1">
    <property type="nucleotide sequence ID" value="NZ_JBHRSA010000041.1"/>
</dbReference>
<keyword evidence="7 12" id="KW-0067">ATP-binding</keyword>
<evidence type="ECO:0000259" key="15">
    <source>
        <dbReference type="Pfam" id="PF02875"/>
    </source>
</evidence>
<dbReference type="PROSITE" id="PS01011">
    <property type="entry name" value="FOLYLPOLYGLU_SYNT_1"/>
    <property type="match status" value="1"/>
</dbReference>
<dbReference type="Gene3D" id="3.40.1190.10">
    <property type="entry name" value="Mur-like, catalytic domain"/>
    <property type="match status" value="1"/>
</dbReference>
<dbReference type="SUPFAM" id="SSF53623">
    <property type="entry name" value="MurD-like peptide ligases, catalytic domain"/>
    <property type="match status" value="1"/>
</dbReference>
<feature type="domain" description="Mur ligase C-terminal" evidence="15">
    <location>
        <begin position="328"/>
        <end position="456"/>
    </location>
</feature>
<evidence type="ECO:0000256" key="4">
    <source>
        <dbReference type="ARBA" id="ARBA00022598"/>
    </source>
</evidence>
<feature type="modified residue" description="N6-carboxylysine" evidence="12">
    <location>
        <position position="217"/>
    </location>
</feature>
<dbReference type="InterPro" id="IPR004101">
    <property type="entry name" value="Mur_ligase_C"/>
</dbReference>
<keyword evidence="12" id="KW-0460">Magnesium</keyword>
<evidence type="ECO:0000256" key="8">
    <source>
        <dbReference type="ARBA" id="ARBA00022960"/>
    </source>
</evidence>
<evidence type="ECO:0000313" key="18">
    <source>
        <dbReference type="Proteomes" id="UP001595279"/>
    </source>
</evidence>
<gene>
    <name evidence="12" type="primary">murE</name>
    <name evidence="17" type="ORF">ACFOGI_09505</name>
</gene>
<dbReference type="EMBL" id="JBHRSA010000041">
    <property type="protein sequence ID" value="MFC3040480.1"/>
    <property type="molecule type" value="Genomic_DNA"/>
</dbReference>
<dbReference type="Proteomes" id="UP001595279">
    <property type="component" value="Unassembled WGS sequence"/>
</dbReference>
<comment type="caution">
    <text evidence="12">Lacks conserved residue(s) required for the propagation of feature annotation.</text>
</comment>
<evidence type="ECO:0000256" key="11">
    <source>
        <dbReference type="ARBA" id="ARBA00023316"/>
    </source>
</evidence>
<evidence type="ECO:0000313" key="17">
    <source>
        <dbReference type="EMBL" id="MFC3040480.1"/>
    </source>
</evidence>
<keyword evidence="6 12" id="KW-0547">Nucleotide-binding</keyword>
<keyword evidence="3 12" id="KW-0963">Cytoplasm</keyword>
<comment type="function">
    <text evidence="12">Catalyzes the addition of an amino acid to the nucleotide precursor UDP-N-acetylmuramoyl-L-alanyl-D-glutamate (UMAG) in the biosynthesis of bacterial cell-wall peptidoglycan.</text>
</comment>
<keyword evidence="10 12" id="KW-0131">Cell cycle</keyword>
<dbReference type="GO" id="GO:0008765">
    <property type="term" value="F:UDP-N-acetylmuramoylalanyl-D-glutamate-2,6-diaminopimelate ligase activity"/>
    <property type="evidence" value="ECO:0007669"/>
    <property type="project" value="UniProtKB-EC"/>
</dbReference>
<comment type="cofactor">
    <cofactor evidence="12">
        <name>Mg(2+)</name>
        <dbReference type="ChEBI" id="CHEBI:18420"/>
    </cofactor>
</comment>
<feature type="binding site" evidence="12">
    <location>
        <begin position="111"/>
        <end position="117"/>
    </location>
    <ligand>
        <name>ATP</name>
        <dbReference type="ChEBI" id="CHEBI:30616"/>
    </ligand>
</feature>
<proteinExistence type="inferred from homology"/>
<accession>A0ABV7CWC7</accession>
<sequence>MRLTHLLNGLEIQNELQKEAERLTIEGLADNSAHISDNYIFVAIKGHRSDGHDYIQDALNKGACVVIGEQEFSNLPVPYLQVENSRKALGILARNFYKNPSHKKQMIGITGTNGKTTTSYLLRHILEYAGYSCAVFGTIQNIINGESRKSTNTTPNSLDLHRMLAESKDDIAIVEVSSHGLSQWRLEGVLFDLCLFTNLHPEHLDYHHTMDRYFEAKMSLFDHMKIHGNAIINTDNGWGSKLATILKQREKNVYTTGKTDNNDLKIMEYDMETSTVIVKEFAETSIISPIAGVHNVYNTISAYAAALLAGVKKEVAAASLPHFKGIDGRFETISIPEGPTVVIDYAHTADAIENCLKTARQYSANRVLHVFGFRGNRDISKRGQMLQISASLSDQYILTLDDLNKVSYRDMIGTLKELQEEFGQQNGRIIADRTLAIKQAIKKCCSGDWVIITGKGHERYQQSYDMHTASDKETVCQIRDQSGGENLGIAF</sequence>
<feature type="binding site" evidence="12">
    <location>
        <position position="177"/>
    </location>
    <ligand>
        <name>UDP-N-acetyl-alpha-D-muramoyl-L-alanyl-D-glutamate</name>
        <dbReference type="ChEBI" id="CHEBI:83900"/>
    </ligand>
</feature>
<dbReference type="Pfam" id="PF08245">
    <property type="entry name" value="Mur_ligase_M"/>
    <property type="match status" value="1"/>
</dbReference>
<dbReference type="HAMAP" id="MF_00208">
    <property type="entry name" value="MurE"/>
    <property type="match status" value="1"/>
</dbReference>
<dbReference type="EC" id="6.3.2.-" evidence="12"/>
<feature type="domain" description="Mur ligase central" evidence="16">
    <location>
        <begin position="109"/>
        <end position="306"/>
    </location>
</feature>
<dbReference type="PANTHER" id="PTHR23135:SF4">
    <property type="entry name" value="UDP-N-ACETYLMURAMOYL-L-ALANYL-D-GLUTAMATE--2,6-DIAMINOPIMELATE LIGASE MURE HOMOLOG, CHLOROPLASTIC"/>
    <property type="match status" value="1"/>
</dbReference>
<reference evidence="18" key="1">
    <citation type="journal article" date="2019" name="Int. J. Syst. Evol. Microbiol.">
        <title>The Global Catalogue of Microorganisms (GCM) 10K type strain sequencing project: providing services to taxonomists for standard genome sequencing and annotation.</title>
        <authorList>
            <consortium name="The Broad Institute Genomics Platform"/>
            <consortium name="The Broad Institute Genome Sequencing Center for Infectious Disease"/>
            <person name="Wu L."/>
            <person name="Ma J."/>
        </authorList>
    </citation>
    <scope>NUCLEOTIDE SEQUENCE [LARGE SCALE GENOMIC DNA]</scope>
    <source>
        <strain evidence="18">KCTC 13128</strain>
    </source>
</reference>
<feature type="binding site" evidence="12">
    <location>
        <position position="32"/>
    </location>
    <ligand>
        <name>UDP-N-acetyl-alpha-D-muramoyl-L-alanyl-D-glutamate</name>
        <dbReference type="ChEBI" id="CHEBI:83900"/>
    </ligand>
</feature>
<evidence type="ECO:0000256" key="12">
    <source>
        <dbReference type="HAMAP-Rule" id="MF_00208"/>
    </source>
</evidence>
<comment type="caution">
    <text evidence="17">The sequence shown here is derived from an EMBL/GenBank/DDBJ whole genome shotgun (WGS) entry which is preliminary data.</text>
</comment>
<evidence type="ECO:0000259" key="16">
    <source>
        <dbReference type="Pfam" id="PF08245"/>
    </source>
</evidence>
<feature type="binding site" evidence="12">
    <location>
        <position position="185"/>
    </location>
    <ligand>
        <name>UDP-N-acetyl-alpha-D-muramoyl-L-alanyl-D-glutamate</name>
        <dbReference type="ChEBI" id="CHEBI:83900"/>
    </ligand>
</feature>
<comment type="subcellular location">
    <subcellularLocation>
        <location evidence="12 13">Cytoplasm</location>
    </subcellularLocation>
</comment>
<dbReference type="Gene3D" id="3.90.190.20">
    <property type="entry name" value="Mur ligase, C-terminal domain"/>
    <property type="match status" value="1"/>
</dbReference>
<keyword evidence="4 12" id="KW-0436">Ligase</keyword>
<dbReference type="InterPro" id="IPR036615">
    <property type="entry name" value="Mur_ligase_C_dom_sf"/>
</dbReference>
<feature type="binding site" evidence="12">
    <location>
        <position position="152"/>
    </location>
    <ligand>
        <name>UDP-N-acetyl-alpha-D-muramoyl-L-alanyl-D-glutamate</name>
        <dbReference type="ChEBI" id="CHEBI:83900"/>
    </ligand>
</feature>
<dbReference type="InterPro" id="IPR035911">
    <property type="entry name" value="MurE/MurF_N"/>
</dbReference>
<dbReference type="SUPFAM" id="SSF63418">
    <property type="entry name" value="MurE/MurF N-terminal domain"/>
    <property type="match status" value="1"/>
</dbReference>
<evidence type="ECO:0000256" key="10">
    <source>
        <dbReference type="ARBA" id="ARBA00023306"/>
    </source>
</evidence>
<evidence type="ECO:0000256" key="2">
    <source>
        <dbReference type="ARBA" id="ARBA00005898"/>
    </source>
</evidence>
<keyword evidence="8 12" id="KW-0133">Cell shape</keyword>
<name>A0ABV7CWC7_9BACI</name>
<comment type="similarity">
    <text evidence="2 12">Belongs to the MurCDEF family. MurE subfamily.</text>
</comment>
<comment type="PTM">
    <text evidence="12">Carboxylation is probably crucial for Mg(2+) binding and, consequently, for the gamma-phosphate positioning of ATP.</text>
</comment>
<dbReference type="InterPro" id="IPR013221">
    <property type="entry name" value="Mur_ligase_cen"/>
</dbReference>
<evidence type="ECO:0000256" key="7">
    <source>
        <dbReference type="ARBA" id="ARBA00022840"/>
    </source>
</evidence>
<evidence type="ECO:0000256" key="9">
    <source>
        <dbReference type="ARBA" id="ARBA00022984"/>
    </source>
</evidence>
<feature type="binding site" evidence="12">
    <location>
        <position position="183"/>
    </location>
    <ligand>
        <name>UDP-N-acetyl-alpha-D-muramoyl-L-alanyl-D-glutamate</name>
        <dbReference type="ChEBI" id="CHEBI:83900"/>
    </ligand>
</feature>
<dbReference type="PANTHER" id="PTHR23135">
    <property type="entry name" value="MUR LIGASE FAMILY MEMBER"/>
    <property type="match status" value="1"/>
</dbReference>
<organism evidence="17 18">
    <name type="scientific">Virgibacillus xinjiangensis</name>
    <dbReference type="NCBI Taxonomy" id="393090"/>
    <lineage>
        <taxon>Bacteria</taxon>
        <taxon>Bacillati</taxon>
        <taxon>Bacillota</taxon>
        <taxon>Bacilli</taxon>
        <taxon>Bacillales</taxon>
        <taxon>Bacillaceae</taxon>
        <taxon>Virgibacillus</taxon>
    </lineage>
</organism>
<dbReference type="InterPro" id="IPR018109">
    <property type="entry name" value="Folylpolyglutamate_synth_CS"/>
</dbReference>
<dbReference type="InterPro" id="IPR005761">
    <property type="entry name" value="UDP-N-AcMur-Glu-dNH2Pim_ligase"/>
</dbReference>
<keyword evidence="18" id="KW-1185">Reference proteome</keyword>
<keyword evidence="9 12" id="KW-0573">Peptidoglycan synthesis</keyword>
<dbReference type="Gene3D" id="3.40.1390.10">
    <property type="entry name" value="MurE/MurF, N-terminal domain"/>
    <property type="match status" value="1"/>
</dbReference>
<feature type="domain" description="Mur ligase N-terminal catalytic" evidence="14">
    <location>
        <begin position="25"/>
        <end position="97"/>
    </location>
</feature>
<comment type="pathway">
    <text evidence="1 12 13">Cell wall biogenesis; peptidoglycan biosynthesis.</text>
</comment>
<dbReference type="SUPFAM" id="SSF53244">
    <property type="entry name" value="MurD-like peptide ligases, peptide-binding domain"/>
    <property type="match status" value="1"/>
</dbReference>
<dbReference type="InterPro" id="IPR036565">
    <property type="entry name" value="Mur-like_cat_sf"/>
</dbReference>
<protein>
    <recommendedName>
        <fullName evidence="12">UDP-N-acetylmuramyl-tripeptide synthetase</fullName>
        <ecNumber evidence="12">6.3.2.-</ecNumber>
    </recommendedName>
    <alternativeName>
        <fullName evidence="12">UDP-MurNAc-tripeptide synthetase</fullName>
    </alternativeName>
</protein>
<evidence type="ECO:0000256" key="1">
    <source>
        <dbReference type="ARBA" id="ARBA00004752"/>
    </source>
</evidence>
<evidence type="ECO:0000256" key="5">
    <source>
        <dbReference type="ARBA" id="ARBA00022618"/>
    </source>
</evidence>
<evidence type="ECO:0000256" key="3">
    <source>
        <dbReference type="ARBA" id="ARBA00022490"/>
    </source>
</evidence>
<evidence type="ECO:0000259" key="14">
    <source>
        <dbReference type="Pfam" id="PF01225"/>
    </source>
</evidence>
<dbReference type="Pfam" id="PF01225">
    <property type="entry name" value="Mur_ligase"/>
    <property type="match status" value="1"/>
</dbReference>
<keyword evidence="5 12" id="KW-0132">Cell division</keyword>
<dbReference type="NCBIfam" id="TIGR01085">
    <property type="entry name" value="murE"/>
    <property type="match status" value="1"/>
</dbReference>
<dbReference type="NCBIfam" id="NF001126">
    <property type="entry name" value="PRK00139.1-4"/>
    <property type="match status" value="1"/>
</dbReference>
<keyword evidence="11 12" id="KW-0961">Cell wall biogenesis/degradation</keyword>
<evidence type="ECO:0000256" key="6">
    <source>
        <dbReference type="ARBA" id="ARBA00022741"/>
    </source>
</evidence>